<sequence length="89" mass="9878">MKKVLTHLLCVFWMVAGSGFLMADQLTQNYGDTLVSAKVLKTQSRMGNAVKLRTKTIGKWASGLICSQARKFESSRYICLMLASSPFGR</sequence>
<dbReference type="Proteomes" id="UP000664417">
    <property type="component" value="Unassembled WGS sequence"/>
</dbReference>
<evidence type="ECO:0000256" key="1">
    <source>
        <dbReference type="SAM" id="SignalP"/>
    </source>
</evidence>
<reference evidence="2" key="1">
    <citation type="submission" date="2021-03" db="EMBL/GenBank/DDBJ databases">
        <authorList>
            <person name="Wang G."/>
        </authorList>
    </citation>
    <scope>NUCLEOTIDE SEQUENCE</scope>
    <source>
        <strain evidence="2">KCTC 12899</strain>
    </source>
</reference>
<feature type="non-terminal residue" evidence="2">
    <location>
        <position position="89"/>
    </location>
</feature>
<dbReference type="RefSeq" id="WP_207863590.1">
    <property type="nucleotide sequence ID" value="NZ_JAFREP010000066.1"/>
</dbReference>
<protein>
    <submittedName>
        <fullName evidence="2">Uncharacterized protein</fullName>
    </submittedName>
</protein>
<comment type="caution">
    <text evidence="2">The sequence shown here is derived from an EMBL/GenBank/DDBJ whole genome shotgun (WGS) entry which is preliminary data.</text>
</comment>
<evidence type="ECO:0000313" key="2">
    <source>
        <dbReference type="EMBL" id="MBO1323437.1"/>
    </source>
</evidence>
<keyword evidence="3" id="KW-1185">Reference proteome</keyword>
<keyword evidence="1" id="KW-0732">Signal</keyword>
<proteinExistence type="predicted"/>
<gene>
    <name evidence="2" type="ORF">J3U88_33530</name>
</gene>
<feature type="signal peptide" evidence="1">
    <location>
        <begin position="1"/>
        <end position="23"/>
    </location>
</feature>
<organism evidence="2 3">
    <name type="scientific">Acanthopleuribacter pedis</name>
    <dbReference type="NCBI Taxonomy" id="442870"/>
    <lineage>
        <taxon>Bacteria</taxon>
        <taxon>Pseudomonadati</taxon>
        <taxon>Acidobacteriota</taxon>
        <taxon>Holophagae</taxon>
        <taxon>Acanthopleuribacterales</taxon>
        <taxon>Acanthopleuribacteraceae</taxon>
        <taxon>Acanthopleuribacter</taxon>
    </lineage>
</organism>
<evidence type="ECO:0000313" key="3">
    <source>
        <dbReference type="Proteomes" id="UP000664417"/>
    </source>
</evidence>
<name>A0A8J7QC45_9BACT</name>
<dbReference type="AlphaFoldDB" id="A0A8J7QC45"/>
<feature type="chain" id="PRO_5035294818" evidence="1">
    <location>
        <begin position="24"/>
        <end position="89"/>
    </location>
</feature>
<dbReference type="EMBL" id="JAFREP010000066">
    <property type="protein sequence ID" value="MBO1323437.1"/>
    <property type="molecule type" value="Genomic_DNA"/>
</dbReference>
<accession>A0A8J7QC45</accession>